<evidence type="ECO:0000313" key="1">
    <source>
        <dbReference type="EMBL" id="AGM28157.1"/>
    </source>
</evidence>
<dbReference type="Proteomes" id="UP000013961">
    <property type="component" value="Chromosome"/>
</dbReference>
<reference evidence="1 2" key="1">
    <citation type="journal article" date="2013" name="Genome Announc.">
        <title>Complete Genome Sequence of Mycobacterium massiliense Clinical Strain Asan 50594, Belonging to the Type II Genotype.</title>
        <authorList>
            <person name="Kim B.J."/>
            <person name="Kim B.R."/>
            <person name="Hong S.H."/>
            <person name="Seok S.H."/>
            <person name="Kook Y.H."/>
            <person name="Kim B.J."/>
        </authorList>
    </citation>
    <scope>NUCLEOTIDE SEQUENCE [LARGE SCALE GENOMIC DNA]</scope>
    <source>
        <strain evidence="1 2">50594</strain>
    </source>
</reference>
<dbReference type="AlphaFoldDB" id="A0AB33A8K4"/>
<proteinExistence type="predicted"/>
<sequence>MSAEPLRWEEWPDARSVFATLEPGGFYHVTHFACDVWSAWACGTIGLGRYRRTLGPTQYINNLLYEGDSESDAYSAVAAHRAATARAAAWERYMAENDPPSNGQE</sequence>
<name>A0AB33A8K4_9MYCO</name>
<dbReference type="KEGG" id="mabb:MASS_1555"/>
<protein>
    <recommendedName>
        <fullName evidence="3">Bacteriophage protein</fullName>
    </recommendedName>
</protein>
<evidence type="ECO:0008006" key="3">
    <source>
        <dbReference type="Google" id="ProtNLM"/>
    </source>
</evidence>
<organism evidence="1 2">
    <name type="scientific">Mycobacteroides abscessus subsp. bolletii 50594</name>
    <dbReference type="NCBI Taxonomy" id="1303024"/>
    <lineage>
        <taxon>Bacteria</taxon>
        <taxon>Bacillati</taxon>
        <taxon>Actinomycetota</taxon>
        <taxon>Actinomycetes</taxon>
        <taxon>Mycobacteriales</taxon>
        <taxon>Mycobacteriaceae</taxon>
        <taxon>Mycobacteroides</taxon>
        <taxon>Mycobacteroides abscessus</taxon>
    </lineage>
</organism>
<accession>A0AB33A8K4</accession>
<gene>
    <name evidence="1" type="ORF">MASS_1555</name>
</gene>
<evidence type="ECO:0000313" key="2">
    <source>
        <dbReference type="Proteomes" id="UP000013961"/>
    </source>
</evidence>
<dbReference type="EMBL" id="CP004374">
    <property type="protein sequence ID" value="AGM28157.1"/>
    <property type="molecule type" value="Genomic_DNA"/>
</dbReference>